<feature type="region of interest" description="Disordered" evidence="8">
    <location>
        <begin position="40"/>
        <end position="96"/>
    </location>
</feature>
<accession>A0ABR0BKD6</accession>
<keyword evidence="6" id="KW-0325">Glycoprotein</keyword>
<feature type="region of interest" description="Disordered" evidence="8">
    <location>
        <begin position="978"/>
        <end position="1002"/>
    </location>
</feature>
<dbReference type="InterPro" id="IPR014480">
    <property type="entry name" value="Mannan-1_6-alpha_mannosidase"/>
</dbReference>
<dbReference type="InterPro" id="IPR008928">
    <property type="entry name" value="6-hairpin_glycosidase_sf"/>
</dbReference>
<dbReference type="PANTHER" id="PTHR12145:SF38">
    <property type="entry name" value="MANNAN ENDO-1,6-ALPHA-MANNOSIDASE"/>
    <property type="match status" value="1"/>
</dbReference>
<dbReference type="EMBL" id="JAWRVI010000066">
    <property type="protein sequence ID" value="KAK4082088.1"/>
    <property type="molecule type" value="Genomic_DNA"/>
</dbReference>
<evidence type="ECO:0000256" key="3">
    <source>
        <dbReference type="ARBA" id="ARBA00012350"/>
    </source>
</evidence>
<keyword evidence="5" id="KW-0378">Hydrolase</keyword>
<dbReference type="Pfam" id="PF03663">
    <property type="entry name" value="Glyco_hydro_76"/>
    <property type="match status" value="1"/>
</dbReference>
<dbReference type="SUPFAM" id="SSF53335">
    <property type="entry name" value="S-adenosyl-L-methionine-dependent methyltransferases"/>
    <property type="match status" value="1"/>
</dbReference>
<dbReference type="Proteomes" id="UP001287286">
    <property type="component" value="Unassembled WGS sequence"/>
</dbReference>
<keyword evidence="10" id="KW-1185">Reference proteome</keyword>
<dbReference type="InterPro" id="IPR005198">
    <property type="entry name" value="Glyco_hydro_76"/>
</dbReference>
<dbReference type="EC" id="3.2.1.101" evidence="3"/>
<evidence type="ECO:0000256" key="7">
    <source>
        <dbReference type="ARBA" id="ARBA00023295"/>
    </source>
</evidence>
<comment type="caution">
    <text evidence="9">The sequence shown here is derived from an EMBL/GenBank/DDBJ whole genome shotgun (WGS) entry which is preliminary data.</text>
</comment>
<protein>
    <recommendedName>
        <fullName evidence="3">mannan endo-1,6-alpha-mannosidase</fullName>
        <ecNumber evidence="3">3.2.1.101</ecNumber>
    </recommendedName>
</protein>
<sequence length="1025" mass="112165">MRRSEWVGRRGYLAGQNSQKYDRSPVLLPPSLSLHGIAANGALPQKPFGSTPKTARFKCGNKPAHNVGQQKRNHDAERHARSGWSATGSGQSTRPKALDATIVLQKDLGLHKPPRHKAAGSLHASRSSWPERAWHGSTDGSSQTAGNPAGLVQARPLHPEPRQRACATTRSPAASSRGAGPPPKSLAASGGQGTHVSQFSSSVHRAPAELPSPTFHPSWLDSGASPPPADLELGLVGKMDGHDYPEGGHAGDGDGERAVPLQGFEFTFDLPFTSGNSIEAEERHSIPIRKRAELSGRIRPHIPCVPSWLYELHEFATVSLADQIVQAYAFPNDAPEQERLALQGECIKRVLGDRLYFAPLSPSRPPLRILDIATGVGDWAIDMGDLFPGSTIIATDLSPIQPENVPPNVYFYVEDSTDPWDFTHQFDYIHTRSTVGCWASFETQIAEQAFQALEPGGWFESQEVDSIVCCDDGTLTPDNPVAVLFNDLVEAAGKLDRPAILGATLKEVYERVGFVDVQQRGIKMPIGGWARDMRLKEIGLMWRANLLEGLAGFSYQLLNRAFDRTVEEINVSLIEALMEAAGLTAQADSIRNVAATIAYDAMGYYKGNVSKNEVDVGDVQKPYYWWVAGALWGAMLDYYYYTRDPTYNDVVLQALLAPVNMGANHDYTPKARELEEGNDDLFFWGSAVLSAAERNFPQPNTSLPSWLDLGANIFNALVSRWDPSTCGGGLRWQIYASNPNGLSYKNSVSNGGFFQLAARMARATNNNTYLDWANRLWNWSSDVGFIDPDRFHVYDGADSRDNCSQTNYHSFTYTSGIYLYGAAILADHTGDQLWKTRTENLLRGAGWFFSPFENATNVMYEAACEKNNACTADMTTFKGYLSRFIWQTVKLVPSLRSEAEKWLLPSAKAAAVSCSGGVDGHTCGQRWYVHGFDGIAGLGEQMCALETIQGLLIDDVDPPLKGDKIKVIRDTKWVPLGAATTTSKGHDEPTSTGDPQPTETEDSANVATAHFGLVLVSIATILFIF</sequence>
<evidence type="ECO:0000256" key="2">
    <source>
        <dbReference type="ARBA" id="ARBA00009699"/>
    </source>
</evidence>
<feature type="compositionally biased region" description="Polar residues" evidence="8">
    <location>
        <begin position="84"/>
        <end position="94"/>
    </location>
</feature>
<evidence type="ECO:0000256" key="8">
    <source>
        <dbReference type="SAM" id="MobiDB-lite"/>
    </source>
</evidence>
<evidence type="ECO:0000256" key="6">
    <source>
        <dbReference type="ARBA" id="ARBA00023180"/>
    </source>
</evidence>
<keyword evidence="7" id="KW-0326">Glycosidase</keyword>
<dbReference type="PANTHER" id="PTHR12145">
    <property type="entry name" value="MANNAN ENDO-1,6-ALPHA-MANNOSIDASE DCW1"/>
    <property type="match status" value="1"/>
</dbReference>
<dbReference type="Gene3D" id="1.50.10.20">
    <property type="match status" value="1"/>
</dbReference>
<feature type="compositionally biased region" description="Low complexity" evidence="8">
    <location>
        <begin position="167"/>
        <end position="179"/>
    </location>
</feature>
<dbReference type="InterPro" id="IPR029063">
    <property type="entry name" value="SAM-dependent_MTases_sf"/>
</dbReference>
<dbReference type="Gene3D" id="3.40.50.150">
    <property type="entry name" value="Vaccinia Virus protein VP39"/>
    <property type="match status" value="1"/>
</dbReference>
<evidence type="ECO:0000313" key="10">
    <source>
        <dbReference type="Proteomes" id="UP001287286"/>
    </source>
</evidence>
<evidence type="ECO:0000256" key="1">
    <source>
        <dbReference type="ARBA" id="ARBA00001452"/>
    </source>
</evidence>
<comment type="similarity">
    <text evidence="2">Belongs to the glycosyl hydrolase 76 family.</text>
</comment>
<proteinExistence type="inferred from homology"/>
<comment type="catalytic activity">
    <reaction evidence="1">
        <text>Random hydrolysis of (1-&gt;6)-alpha-D-mannosidic linkages in unbranched (1-&gt;6)-mannans.</text>
        <dbReference type="EC" id="3.2.1.101"/>
    </reaction>
</comment>
<evidence type="ECO:0000256" key="4">
    <source>
        <dbReference type="ARBA" id="ARBA00022729"/>
    </source>
</evidence>
<dbReference type="CDD" id="cd02440">
    <property type="entry name" value="AdoMet_MTases"/>
    <property type="match status" value="1"/>
</dbReference>
<feature type="compositionally biased region" description="Polar residues" evidence="8">
    <location>
        <begin position="194"/>
        <end position="203"/>
    </location>
</feature>
<evidence type="ECO:0000256" key="5">
    <source>
        <dbReference type="ARBA" id="ARBA00022801"/>
    </source>
</evidence>
<organism evidence="9 10">
    <name type="scientific">Purpureocillium lilacinum</name>
    <name type="common">Paecilomyces lilacinus</name>
    <dbReference type="NCBI Taxonomy" id="33203"/>
    <lineage>
        <taxon>Eukaryota</taxon>
        <taxon>Fungi</taxon>
        <taxon>Dikarya</taxon>
        <taxon>Ascomycota</taxon>
        <taxon>Pezizomycotina</taxon>
        <taxon>Sordariomycetes</taxon>
        <taxon>Hypocreomycetidae</taxon>
        <taxon>Hypocreales</taxon>
        <taxon>Ophiocordycipitaceae</taxon>
        <taxon>Purpureocillium</taxon>
    </lineage>
</organism>
<feature type="region of interest" description="Disordered" evidence="8">
    <location>
        <begin position="109"/>
        <end position="233"/>
    </location>
</feature>
<gene>
    <name evidence="9" type="ORF">Purlil1_11311</name>
</gene>
<dbReference type="SUPFAM" id="SSF48208">
    <property type="entry name" value="Six-hairpin glycosidases"/>
    <property type="match status" value="1"/>
</dbReference>
<keyword evidence="4" id="KW-0732">Signal</keyword>
<reference evidence="9 10" key="1">
    <citation type="journal article" date="2024" name="Microbiol. Resour. Announc.">
        <title>Genome annotations for the ascomycete fungi Trichoderma harzianum, Trichoderma aggressivum, and Purpureocillium lilacinum.</title>
        <authorList>
            <person name="Beijen E.P.W."/>
            <person name="Ohm R.A."/>
        </authorList>
    </citation>
    <scope>NUCLEOTIDE SEQUENCE [LARGE SCALE GENOMIC DNA]</scope>
    <source>
        <strain evidence="9 10">CBS 150709</strain>
    </source>
</reference>
<dbReference type="Pfam" id="PF13489">
    <property type="entry name" value="Methyltransf_23"/>
    <property type="match status" value="1"/>
</dbReference>
<name>A0ABR0BKD6_PURLI</name>
<evidence type="ECO:0000313" key="9">
    <source>
        <dbReference type="EMBL" id="KAK4082088.1"/>
    </source>
</evidence>
<feature type="compositionally biased region" description="Polar residues" evidence="8">
    <location>
        <begin position="990"/>
        <end position="1002"/>
    </location>
</feature>